<evidence type="ECO:0000313" key="3">
    <source>
        <dbReference type="Proteomes" id="UP000324800"/>
    </source>
</evidence>
<gene>
    <name evidence="2" type="ORF">EZS28_024742</name>
</gene>
<name>A0A5J4VB39_9EUKA</name>
<dbReference type="AlphaFoldDB" id="A0A5J4VB39"/>
<feature type="region of interest" description="Disordered" evidence="1">
    <location>
        <begin position="150"/>
        <end position="179"/>
    </location>
</feature>
<evidence type="ECO:0000313" key="2">
    <source>
        <dbReference type="EMBL" id="KAA6379730.1"/>
    </source>
</evidence>
<sequence>SSLLAVFRAAILLEPNSGSEYERSNVDQRISSHTAVLSPGVSLLDFSQSYSGLHITQSQFTIETDDTFQLFLQYSRTPTEVVDDQKAQQDVAIAEETDRLLNSFNIWRINKQPKSSLSLQEVVHNPEEYNQFSGRDMSSIFVPPHQDVPTLENLGQTESSEVLTTSSADEEHEAPMQKEKKQMIHELQMLPHVPVPETHGSTCEIMGYSDNGIY</sequence>
<evidence type="ECO:0000256" key="1">
    <source>
        <dbReference type="SAM" id="MobiDB-lite"/>
    </source>
</evidence>
<comment type="caution">
    <text evidence="2">The sequence shown here is derived from an EMBL/GenBank/DDBJ whole genome shotgun (WGS) entry which is preliminary data.</text>
</comment>
<proteinExistence type="predicted"/>
<organism evidence="2 3">
    <name type="scientific">Streblomastix strix</name>
    <dbReference type="NCBI Taxonomy" id="222440"/>
    <lineage>
        <taxon>Eukaryota</taxon>
        <taxon>Metamonada</taxon>
        <taxon>Preaxostyla</taxon>
        <taxon>Oxymonadida</taxon>
        <taxon>Streblomastigidae</taxon>
        <taxon>Streblomastix</taxon>
    </lineage>
</organism>
<feature type="compositionally biased region" description="Polar residues" evidence="1">
    <location>
        <begin position="153"/>
        <end position="167"/>
    </location>
</feature>
<protein>
    <submittedName>
        <fullName evidence="2">Uncharacterized protein</fullName>
    </submittedName>
</protein>
<feature type="non-terminal residue" evidence="2">
    <location>
        <position position="1"/>
    </location>
</feature>
<reference evidence="2 3" key="1">
    <citation type="submission" date="2019-03" db="EMBL/GenBank/DDBJ databases">
        <title>Single cell metagenomics reveals metabolic interactions within the superorganism composed of flagellate Streblomastix strix and complex community of Bacteroidetes bacteria on its surface.</title>
        <authorList>
            <person name="Treitli S.C."/>
            <person name="Kolisko M."/>
            <person name="Husnik F."/>
            <person name="Keeling P."/>
            <person name="Hampl V."/>
        </authorList>
    </citation>
    <scope>NUCLEOTIDE SEQUENCE [LARGE SCALE GENOMIC DNA]</scope>
    <source>
        <strain evidence="2">ST1C</strain>
    </source>
</reference>
<dbReference type="EMBL" id="SNRW01008307">
    <property type="protein sequence ID" value="KAA6379730.1"/>
    <property type="molecule type" value="Genomic_DNA"/>
</dbReference>
<dbReference type="Proteomes" id="UP000324800">
    <property type="component" value="Unassembled WGS sequence"/>
</dbReference>
<accession>A0A5J4VB39</accession>